<dbReference type="Proteomes" id="UP000187455">
    <property type="component" value="Unassembled WGS sequence"/>
</dbReference>
<sequence length="67" mass="7575">MKTGQADANIMYVFVKILRCSDLVSSSSTQLLKTAHYCCGQLVLVQALFYEISRKFITVTQDILNQQ</sequence>
<reference evidence="1 2" key="1">
    <citation type="journal article" date="2016" name="Mol. Biol. Evol.">
        <title>Genome-Wide Survey of Gut Fungi (Harpellales) Reveals the First Horizontally Transferred Ubiquitin Gene from a Mosquito Host.</title>
        <authorList>
            <person name="Wang Y."/>
            <person name="White M.M."/>
            <person name="Kvist S."/>
            <person name="Moncalvo J.M."/>
        </authorList>
    </citation>
    <scope>NUCLEOTIDE SEQUENCE [LARGE SCALE GENOMIC DNA]</scope>
    <source>
        <strain evidence="1 2">ALG-7-W6</strain>
    </source>
</reference>
<protein>
    <submittedName>
        <fullName evidence="1">Uncharacterized protein</fullName>
    </submittedName>
</protein>
<name>A0A1R0GUK8_9FUNG</name>
<organism evidence="1 2">
    <name type="scientific">Smittium mucronatum</name>
    <dbReference type="NCBI Taxonomy" id="133383"/>
    <lineage>
        <taxon>Eukaryota</taxon>
        <taxon>Fungi</taxon>
        <taxon>Fungi incertae sedis</taxon>
        <taxon>Zoopagomycota</taxon>
        <taxon>Kickxellomycotina</taxon>
        <taxon>Harpellomycetes</taxon>
        <taxon>Harpellales</taxon>
        <taxon>Legeriomycetaceae</taxon>
        <taxon>Smittium</taxon>
    </lineage>
</organism>
<accession>A0A1R0GUK8</accession>
<gene>
    <name evidence="1" type="ORF">AYI68_g5335</name>
</gene>
<dbReference type="EMBL" id="LSSL01003363">
    <property type="protein sequence ID" value="OLY80569.1"/>
    <property type="molecule type" value="Genomic_DNA"/>
</dbReference>
<dbReference type="AlphaFoldDB" id="A0A1R0GUK8"/>
<proteinExistence type="predicted"/>
<evidence type="ECO:0000313" key="2">
    <source>
        <dbReference type="Proteomes" id="UP000187455"/>
    </source>
</evidence>
<comment type="caution">
    <text evidence="1">The sequence shown here is derived from an EMBL/GenBank/DDBJ whole genome shotgun (WGS) entry which is preliminary data.</text>
</comment>
<keyword evidence="2" id="KW-1185">Reference proteome</keyword>
<evidence type="ECO:0000313" key="1">
    <source>
        <dbReference type="EMBL" id="OLY80569.1"/>
    </source>
</evidence>